<protein>
    <submittedName>
        <fullName evidence="8">Inner-membrane translocator</fullName>
    </submittedName>
</protein>
<dbReference type="RefSeq" id="WP_012936454.1">
    <property type="nucleotide sequence ID" value="NC_013739.1"/>
</dbReference>
<evidence type="ECO:0000313" key="9">
    <source>
        <dbReference type="Proteomes" id="UP000008229"/>
    </source>
</evidence>
<dbReference type="AlphaFoldDB" id="D3FCA8"/>
<evidence type="ECO:0000256" key="7">
    <source>
        <dbReference type="SAM" id="Phobius"/>
    </source>
</evidence>
<evidence type="ECO:0000256" key="5">
    <source>
        <dbReference type="ARBA" id="ARBA00023136"/>
    </source>
</evidence>
<evidence type="ECO:0000313" key="8">
    <source>
        <dbReference type="EMBL" id="ADB53403.1"/>
    </source>
</evidence>
<dbReference type="STRING" id="469383.Cwoe_4992"/>
<dbReference type="CDD" id="cd06579">
    <property type="entry name" value="TM_PBP1_transp_AraH_like"/>
    <property type="match status" value="1"/>
</dbReference>
<dbReference type="EMBL" id="CP001854">
    <property type="protein sequence ID" value="ADB53403.1"/>
    <property type="molecule type" value="Genomic_DNA"/>
</dbReference>
<feature type="transmembrane region" description="Helical" evidence="7">
    <location>
        <begin position="66"/>
        <end position="85"/>
    </location>
</feature>
<organism evidence="8 9">
    <name type="scientific">Conexibacter woesei (strain DSM 14684 / CCUG 47730 / CIP 108061 / JCM 11494 / NBRC 100937 / ID131577)</name>
    <dbReference type="NCBI Taxonomy" id="469383"/>
    <lineage>
        <taxon>Bacteria</taxon>
        <taxon>Bacillati</taxon>
        <taxon>Actinomycetota</taxon>
        <taxon>Thermoleophilia</taxon>
        <taxon>Solirubrobacterales</taxon>
        <taxon>Conexibacteraceae</taxon>
        <taxon>Conexibacter</taxon>
    </lineage>
</organism>
<keyword evidence="5 7" id="KW-0472">Membrane</keyword>
<evidence type="ECO:0000256" key="1">
    <source>
        <dbReference type="ARBA" id="ARBA00004651"/>
    </source>
</evidence>
<comment type="subcellular location">
    <subcellularLocation>
        <location evidence="1">Cell membrane</location>
        <topology evidence="1">Multi-pass membrane protein</topology>
    </subcellularLocation>
</comment>
<proteinExistence type="predicted"/>
<feature type="transmembrane region" description="Helical" evidence="7">
    <location>
        <begin position="97"/>
        <end position="113"/>
    </location>
</feature>
<dbReference type="eggNOG" id="COG1172">
    <property type="taxonomic scope" value="Bacteria"/>
</dbReference>
<reference evidence="9" key="2">
    <citation type="submission" date="2010-01" db="EMBL/GenBank/DDBJ databases">
        <title>The complete genome of Conexibacter woesei DSM 14684.</title>
        <authorList>
            <consortium name="US DOE Joint Genome Institute (JGI-PGF)"/>
            <person name="Lucas S."/>
            <person name="Copeland A."/>
            <person name="Lapidus A."/>
            <person name="Glavina del Rio T."/>
            <person name="Dalin E."/>
            <person name="Tice H."/>
            <person name="Bruce D."/>
            <person name="Goodwin L."/>
            <person name="Pitluck S."/>
            <person name="Kyrpides N."/>
            <person name="Mavromatis K."/>
            <person name="Ivanova N."/>
            <person name="Mikhailova N."/>
            <person name="Chertkov O."/>
            <person name="Brettin T."/>
            <person name="Detter J.C."/>
            <person name="Han C."/>
            <person name="Larimer F."/>
            <person name="Land M."/>
            <person name="Hauser L."/>
            <person name="Markowitz V."/>
            <person name="Cheng J.-F."/>
            <person name="Hugenholtz P."/>
            <person name="Woyke T."/>
            <person name="Wu D."/>
            <person name="Pukall R."/>
            <person name="Steenblock K."/>
            <person name="Schneider S."/>
            <person name="Klenk H.-P."/>
            <person name="Eisen J.A."/>
        </authorList>
    </citation>
    <scope>NUCLEOTIDE SEQUENCE [LARGE SCALE GENOMIC DNA]</scope>
    <source>
        <strain evidence="9">DSM 14684 / CIP 108061 / JCM 11494 / NBRC 100937 / ID131577</strain>
    </source>
</reference>
<feature type="transmembrane region" description="Helical" evidence="7">
    <location>
        <begin position="266"/>
        <end position="285"/>
    </location>
</feature>
<keyword evidence="9" id="KW-1185">Reference proteome</keyword>
<sequence length="358" mass="37376">MSVTEAVGATAPGPAPEPDFRPAGRHRVRRLLAGRQTALTAVAALLFVFFSIFGTRFLTLDNVYDMARISTFLLIVGVPLTMLFIAREIDISVGSQYGLATVLMAVFIVNWGLDPWLAAGLTVIAGGLMGSINAVVCTVVGVPSFICTLGMYSLLRGLSYVITGGQPITYPMELESSFFTIANGTIGDFPVEVLWAAAVVAIGAFALHFTPFGAHVYATGGNDKAARASGISTRRVRFLCFVLVGLSCGLSGAITGGWLLEGSPSTGTGFELQVFAAIIIGGVALTGGDGSIYGAVLGVAIVGMLANGLVLIGAQANWNDFFVGLIIVLVATIEVAINRRSTIARALRQLLPRNRTAG</sequence>
<reference evidence="8 9" key="1">
    <citation type="journal article" date="2010" name="Stand. Genomic Sci.">
        <title>Complete genome sequence of Conexibacter woesei type strain (ID131577).</title>
        <authorList>
            <person name="Pukall R."/>
            <person name="Lapidus A."/>
            <person name="Glavina Del Rio T."/>
            <person name="Copeland A."/>
            <person name="Tice H."/>
            <person name="Cheng J.-F."/>
            <person name="Lucas S."/>
            <person name="Chen F."/>
            <person name="Nolan M."/>
            <person name="Bruce D."/>
            <person name="Goodwin L."/>
            <person name="Pitluck S."/>
            <person name="Mavromatis K."/>
            <person name="Ivanova N."/>
            <person name="Ovchinnikova G."/>
            <person name="Pati A."/>
            <person name="Chen A."/>
            <person name="Palaniappan K."/>
            <person name="Land M."/>
            <person name="Hauser L."/>
            <person name="Chang Y.-J."/>
            <person name="Jeffries C.D."/>
            <person name="Chain P."/>
            <person name="Meincke L."/>
            <person name="Sims D."/>
            <person name="Brettin T."/>
            <person name="Detter J.C."/>
            <person name="Rohde M."/>
            <person name="Goeker M."/>
            <person name="Bristow J."/>
            <person name="Eisen J.A."/>
            <person name="Markowitz V."/>
            <person name="Kyrpides N.C."/>
            <person name="Klenk H.-P."/>
            <person name="Hugenholtz P."/>
        </authorList>
    </citation>
    <scope>NUCLEOTIDE SEQUENCE [LARGE SCALE GENOMIC DNA]</scope>
    <source>
        <strain evidence="9">DSM 14684 / CIP 108061 / JCM 11494 / NBRC 100937 / ID131577</strain>
    </source>
</reference>
<dbReference type="Pfam" id="PF02653">
    <property type="entry name" value="BPD_transp_2"/>
    <property type="match status" value="1"/>
</dbReference>
<feature type="transmembrane region" description="Helical" evidence="7">
    <location>
        <begin position="193"/>
        <end position="217"/>
    </location>
</feature>
<evidence type="ECO:0000256" key="3">
    <source>
        <dbReference type="ARBA" id="ARBA00022692"/>
    </source>
</evidence>
<feature type="transmembrane region" description="Helical" evidence="7">
    <location>
        <begin position="321"/>
        <end position="338"/>
    </location>
</feature>
<evidence type="ECO:0000256" key="6">
    <source>
        <dbReference type="SAM" id="MobiDB-lite"/>
    </source>
</evidence>
<feature type="region of interest" description="Disordered" evidence="6">
    <location>
        <begin position="1"/>
        <end position="22"/>
    </location>
</feature>
<feature type="transmembrane region" description="Helical" evidence="7">
    <location>
        <begin position="119"/>
        <end position="142"/>
    </location>
</feature>
<keyword evidence="4 7" id="KW-1133">Transmembrane helix</keyword>
<accession>D3FCA8</accession>
<evidence type="ECO:0000256" key="4">
    <source>
        <dbReference type="ARBA" id="ARBA00022989"/>
    </source>
</evidence>
<feature type="transmembrane region" description="Helical" evidence="7">
    <location>
        <begin position="292"/>
        <end position="315"/>
    </location>
</feature>
<keyword evidence="2" id="KW-1003">Cell membrane</keyword>
<dbReference type="GO" id="GO:0022857">
    <property type="term" value="F:transmembrane transporter activity"/>
    <property type="evidence" value="ECO:0007669"/>
    <property type="project" value="InterPro"/>
</dbReference>
<dbReference type="KEGG" id="cwo:Cwoe_4992"/>
<name>D3FCA8_CONWI</name>
<keyword evidence="3 7" id="KW-0812">Transmembrane</keyword>
<feature type="transmembrane region" description="Helical" evidence="7">
    <location>
        <begin position="37"/>
        <end position="54"/>
    </location>
</feature>
<gene>
    <name evidence="8" type="ordered locus">Cwoe_4992</name>
</gene>
<dbReference type="HOGENOM" id="CLU_028880_0_2_11"/>
<dbReference type="OrthoDB" id="3468954at2"/>
<dbReference type="PANTHER" id="PTHR32196">
    <property type="entry name" value="ABC TRANSPORTER PERMEASE PROTEIN YPHD-RELATED-RELATED"/>
    <property type="match status" value="1"/>
</dbReference>
<feature type="transmembrane region" description="Helical" evidence="7">
    <location>
        <begin position="238"/>
        <end position="260"/>
    </location>
</feature>
<feature type="transmembrane region" description="Helical" evidence="7">
    <location>
        <begin position="154"/>
        <end position="173"/>
    </location>
</feature>
<dbReference type="GO" id="GO:0005886">
    <property type="term" value="C:plasma membrane"/>
    <property type="evidence" value="ECO:0007669"/>
    <property type="project" value="UniProtKB-SubCell"/>
</dbReference>
<evidence type="ECO:0000256" key="2">
    <source>
        <dbReference type="ARBA" id="ARBA00022475"/>
    </source>
</evidence>
<dbReference type="InterPro" id="IPR001851">
    <property type="entry name" value="ABC_transp_permease"/>
</dbReference>
<dbReference type="Proteomes" id="UP000008229">
    <property type="component" value="Chromosome"/>
</dbReference>